<organism evidence="1">
    <name type="scientific">Picea glauca</name>
    <name type="common">White spruce</name>
    <name type="synonym">Pinus glauca</name>
    <dbReference type="NCBI Taxonomy" id="3330"/>
    <lineage>
        <taxon>Eukaryota</taxon>
        <taxon>Viridiplantae</taxon>
        <taxon>Streptophyta</taxon>
        <taxon>Embryophyta</taxon>
        <taxon>Tracheophyta</taxon>
        <taxon>Spermatophyta</taxon>
        <taxon>Pinopsida</taxon>
        <taxon>Pinidae</taxon>
        <taxon>Conifers I</taxon>
        <taxon>Pinales</taxon>
        <taxon>Pinaceae</taxon>
        <taxon>Picea</taxon>
    </lineage>
</organism>
<accession>A0A117NGC1</accession>
<gene>
    <name evidence="1" type="ORF">ABT39_MTgene1665</name>
</gene>
<evidence type="ECO:0000313" key="1">
    <source>
        <dbReference type="EMBL" id="KUM46563.1"/>
    </source>
</evidence>
<geneLocation type="mitochondrion" evidence="1"/>
<dbReference type="EMBL" id="LKAM01000011">
    <property type="protein sequence ID" value="KUM46563.1"/>
    <property type="molecule type" value="Genomic_DNA"/>
</dbReference>
<comment type="caution">
    <text evidence="1">The sequence shown here is derived from an EMBL/GenBank/DDBJ whole genome shotgun (WGS) entry which is preliminary data.</text>
</comment>
<reference evidence="1" key="1">
    <citation type="journal article" date="2015" name="Genome Biol. Evol.">
        <title>Organellar Genomes of White Spruce (Picea glauca): Assembly and Annotation.</title>
        <authorList>
            <person name="Jackman S.D."/>
            <person name="Warren R.L."/>
            <person name="Gibb E.A."/>
            <person name="Vandervalk B.P."/>
            <person name="Mohamadi H."/>
            <person name="Chu J."/>
            <person name="Raymond A."/>
            <person name="Pleasance S."/>
            <person name="Coope R."/>
            <person name="Wildung M.R."/>
            <person name="Ritland C.E."/>
            <person name="Bousquet J."/>
            <person name="Jones S.J."/>
            <person name="Bohlmann J."/>
            <person name="Birol I."/>
        </authorList>
    </citation>
    <scope>NUCLEOTIDE SEQUENCE [LARGE SCALE GENOMIC DNA]</scope>
    <source>
        <tissue evidence="1">Flushing bud</tissue>
    </source>
</reference>
<sequence>MGHRYRKSEYRKKKFIATKALLCPFRRNPPVWRERVARTCGENNPTIMLCSNKPTYETEC</sequence>
<keyword evidence="1" id="KW-0496">Mitochondrion</keyword>
<name>A0A117NGC1_PICGL</name>
<proteinExistence type="predicted"/>
<dbReference type="AlphaFoldDB" id="A0A117NGC1"/>
<protein>
    <submittedName>
        <fullName evidence="1">Uncharacterized protein</fullName>
    </submittedName>
</protein>